<dbReference type="EMBL" id="PEZX01000033">
    <property type="protein sequence ID" value="PIS06816.1"/>
    <property type="molecule type" value="Genomic_DNA"/>
</dbReference>
<evidence type="ECO:0000313" key="1">
    <source>
        <dbReference type="EMBL" id="PIS06816.1"/>
    </source>
</evidence>
<gene>
    <name evidence="1" type="ORF">COT79_02610</name>
</gene>
<accession>A0A2M6R8I3</accession>
<dbReference type="AlphaFoldDB" id="A0A2M6R8I3"/>
<protein>
    <submittedName>
        <fullName evidence="1">Uncharacterized protein</fullName>
    </submittedName>
</protein>
<dbReference type="Proteomes" id="UP000231162">
    <property type="component" value="Unassembled WGS sequence"/>
</dbReference>
<reference evidence="2" key="1">
    <citation type="submission" date="2017-09" db="EMBL/GenBank/DDBJ databases">
        <title>Depth-based differentiation of microbial function through sediment-hosted aquifers and enrichment of novel symbionts in the deep terrestrial subsurface.</title>
        <authorList>
            <person name="Probst A.J."/>
            <person name="Ladd B."/>
            <person name="Jarett J.K."/>
            <person name="Geller-Mcgrath D.E."/>
            <person name="Sieber C.M.K."/>
            <person name="Emerson J.B."/>
            <person name="Anantharaman K."/>
            <person name="Thomas B.C."/>
            <person name="Malmstrom R."/>
            <person name="Stieglmeier M."/>
            <person name="Klingl A."/>
            <person name="Woyke T."/>
            <person name="Ryan C.M."/>
            <person name="Banfield J.F."/>
        </authorList>
    </citation>
    <scope>NUCLEOTIDE SEQUENCE [LARGE SCALE GENOMIC DNA]</scope>
</reference>
<sequence>MVRQKQYKEFPNPDLWRRTYGLFPEVKHKHRLRRLTDREATINFHHNGRDIKPAVAYLTGYTIHRNGSLFPSLVHKNGTPEDVESIARYLNRSGIRFSQNVPYAYLDQFSWCWQIRTVTFRIEGEPPLVRLNRCWFRSKAIVIAQHVSLHTIHFTRCMSVGNVRTCVISHDAVERIVRESDERYFIEQS</sequence>
<name>A0A2M6R8I3_9BACT</name>
<proteinExistence type="predicted"/>
<evidence type="ECO:0000313" key="2">
    <source>
        <dbReference type="Proteomes" id="UP000231162"/>
    </source>
</evidence>
<comment type="caution">
    <text evidence="1">The sequence shown here is derived from an EMBL/GenBank/DDBJ whole genome shotgun (WGS) entry which is preliminary data.</text>
</comment>
<organism evidence="1 2">
    <name type="scientific">Candidatus Berkelbacteria bacterium CG10_big_fil_rev_8_21_14_0_10_43_14</name>
    <dbReference type="NCBI Taxonomy" id="1974515"/>
    <lineage>
        <taxon>Bacteria</taxon>
        <taxon>Candidatus Berkelbacteria</taxon>
    </lineage>
</organism>